<dbReference type="PANTHER" id="PTHR32011">
    <property type="entry name" value="OS08G0472400 PROTEIN"/>
    <property type="match status" value="1"/>
</dbReference>
<accession>A0A839Q6G7</accession>
<name>A0A839Q6G7_MYCIR</name>
<dbReference type="EMBL" id="JACHVU010000006">
    <property type="protein sequence ID" value="MBB2991549.1"/>
    <property type="molecule type" value="Genomic_DNA"/>
</dbReference>
<dbReference type="PANTHER" id="PTHR32011:SF2">
    <property type="entry name" value="OS08G0472400 PROTEIN"/>
    <property type="match status" value="1"/>
</dbReference>
<evidence type="ECO:0000313" key="1">
    <source>
        <dbReference type="EMBL" id="MBB2991549.1"/>
    </source>
</evidence>
<organism evidence="1 2">
    <name type="scientific">Mycolicibacterium iranicum</name>
    <name type="common">Mycobacterium iranicum</name>
    <dbReference type="NCBI Taxonomy" id="912594"/>
    <lineage>
        <taxon>Bacteria</taxon>
        <taxon>Bacillati</taxon>
        <taxon>Actinomycetota</taxon>
        <taxon>Actinomycetes</taxon>
        <taxon>Mycobacteriales</taxon>
        <taxon>Mycobacteriaceae</taxon>
        <taxon>Mycolicibacterium</taxon>
    </lineage>
</organism>
<gene>
    <name evidence="1" type="ORF">FHR72_003034</name>
</gene>
<dbReference type="Proteomes" id="UP000550501">
    <property type="component" value="Unassembled WGS sequence"/>
</dbReference>
<dbReference type="AlphaFoldDB" id="A0A839Q6G7"/>
<proteinExistence type="predicted"/>
<dbReference type="RefSeq" id="WP_183469367.1">
    <property type="nucleotide sequence ID" value="NZ_JACHVU010000006.1"/>
</dbReference>
<comment type="caution">
    <text evidence="1">The sequence shown here is derived from an EMBL/GenBank/DDBJ whole genome shotgun (WGS) entry which is preliminary data.</text>
</comment>
<evidence type="ECO:0000313" key="2">
    <source>
        <dbReference type="Proteomes" id="UP000550501"/>
    </source>
</evidence>
<protein>
    <submittedName>
        <fullName evidence="1">Uncharacterized protein</fullName>
    </submittedName>
</protein>
<reference evidence="1 2" key="1">
    <citation type="submission" date="2020-08" db="EMBL/GenBank/DDBJ databases">
        <title>The Agave Microbiome: Exploring the role of microbial communities in plant adaptations to desert environments.</title>
        <authorList>
            <person name="Partida-Martinez L.P."/>
        </authorList>
    </citation>
    <scope>NUCLEOTIDE SEQUENCE [LARGE SCALE GENOMIC DNA]</scope>
    <source>
        <strain evidence="1 2">AT2.18</strain>
    </source>
</reference>
<keyword evidence="2" id="KW-1185">Reference proteome</keyword>
<sequence>MNLHARGTQLGLAAAERLAALGSVTIEPGLSDDDIAGVESEFGFEFADDHRAFLAAGLPVGGQWPDWRGEGRRSLAKRVQLPVDGIVFSVEWKQFWHDGWGRRPAKMKDALRSARYQMERVPHLIPVCGHHYLPSGRGSFGHPVLSVVQAEVTVRAADLAEFVDSTAGAAAAATPTVEFWSDLVS</sequence>